<dbReference type="Pfam" id="PF19718">
    <property type="entry name" value="USP47_C"/>
    <property type="match status" value="1"/>
</dbReference>
<feature type="domain" description="Ubiquitin carboxyl-terminal hydrolase 47 C-terminal" evidence="2">
    <location>
        <begin position="952"/>
        <end position="1170"/>
    </location>
</feature>
<feature type="compositionally biased region" description="Basic and acidic residues" evidence="1">
    <location>
        <begin position="143"/>
        <end position="162"/>
    </location>
</feature>
<dbReference type="eggNOG" id="KOG4598">
    <property type="taxonomic scope" value="Eukaryota"/>
</dbReference>
<reference evidence="3" key="1">
    <citation type="submission" date="2017-05" db="UniProtKB">
        <authorList>
            <consortium name="EnsemblMetazoa"/>
        </authorList>
    </citation>
    <scope>IDENTIFICATION</scope>
</reference>
<feature type="region of interest" description="Disordered" evidence="1">
    <location>
        <begin position="142"/>
        <end position="195"/>
    </location>
</feature>
<evidence type="ECO:0000313" key="3">
    <source>
        <dbReference type="EnsemblMetazoa" id="Aqu2.1.23682_001"/>
    </source>
</evidence>
<feature type="region of interest" description="Disordered" evidence="1">
    <location>
        <begin position="604"/>
        <end position="628"/>
    </location>
</feature>
<evidence type="ECO:0000259" key="2">
    <source>
        <dbReference type="Pfam" id="PF19718"/>
    </source>
</evidence>
<protein>
    <recommendedName>
        <fullName evidence="2">Ubiquitin carboxyl-terminal hydrolase 47 C-terminal domain-containing protein</fullName>
    </recommendedName>
</protein>
<dbReference type="InParanoid" id="A0A1X7U6Y2"/>
<name>A0A1X7U6Y2_AMPQE</name>
<organism evidence="3">
    <name type="scientific">Amphimedon queenslandica</name>
    <name type="common">Sponge</name>
    <dbReference type="NCBI Taxonomy" id="400682"/>
    <lineage>
        <taxon>Eukaryota</taxon>
        <taxon>Metazoa</taxon>
        <taxon>Porifera</taxon>
        <taxon>Demospongiae</taxon>
        <taxon>Heteroscleromorpha</taxon>
        <taxon>Haplosclerida</taxon>
        <taxon>Niphatidae</taxon>
        <taxon>Amphimedon</taxon>
    </lineage>
</organism>
<sequence>ADNVDSRGGANLDSLSDALGSMNETAVAEKLKHQVLINIFNNRHTVLSQSLCDPVGIAWLLYGERMLTQEAVSRVVSASPSIPNQREALLTAVKEAVQTDPNSLHTFANVLCTISTNVSLGQTILDDISKYFPTREVGVVPETIKDHDEVPQDNKSTDEPKAPAHTQSVTSSPSDGAVASNSSSQPLSPQAEVQVPVSEGLMGEFTSMRMSYGSMFYHVGKIIKRRSPPPLEEIKEYLSCCSTFLGQKAKQCGNLSSLLCLIQNECSLTNIAPLCSVVEEMEITEAEEHIEKYRTQLKEFCKSLFISLCLEERFSSIPHLHCQTVTLLFDWEPEEHLLKDIKELLAKVSGKLLRIEYIKSGNSISVTCSFPFSDVGFTVLRMIENIHLLMGQGLKKLSIGNLTLWRRQDVRQKELKEKDQDLLQHTEVISYIILEETEYKLRNAISSKEKETIELKQELSTMTVPEEELLLFVQNDTESVKEVEEEPLYEELTALRSQFNKIKEDSKKLSDKLLKMKIEYLRSLNSNTDSAASKVRRGMAFEIDDCKFHLKAMTRPDYQPLVDNKRIIEKLQERITLINMKLITEREHNEEIIKDIKDHLKETEEKRQKGKEDLKEFEEKRQKEKKQKTEEKPYEIDLYCNHPVTGELVRKILKVHKDELLPSVLDKAYELMELAPHIPIERCRLVQYNYVDKVMDQSFDLDEFQHQTIRQLVLGGARGYYSFALYLETCKENETFMKYIYKGIVVDLSTGEVGPTKPMKGYDGWTVVELNQHIGELFNIDSSCMRLVVMKEGTTSAHELRDEHSSKLDRVKKLYVSSDPEDYKKEFKDSLMYRYVEFHINSILLDITLPPGPEATPTTSNVTERGIIMKIISINKESDKEKRILVKVSKRTTLAQLKEELVPLIGVPPTGFRVYRIIGNEEYEMKKLDETFKDGSKLIVRLGRELRRGEKRIKLYLLQVNNTEFCKYMMESIVAEDIPVRELKKQIIEEVKVLGIDFVLELDKMRLREKNGVSPGRVYLDHERIGDDWIFATNKEIHVYVEPLKGPEKKEQSYTQIQVYVIRWHPSQCSVDPIEEIILDDIHVHDMYIFSKLSELSGVPAEYIYYSQELSFPVDISCLDIENKLRWYSITSDRYLLGLYDGYVLYYKDNRERMKELTDKERYEILVAEEASGFY</sequence>
<feature type="compositionally biased region" description="Polar residues" evidence="1">
    <location>
        <begin position="165"/>
        <end position="188"/>
    </location>
</feature>
<dbReference type="InterPro" id="IPR045578">
    <property type="entry name" value="USP47_C"/>
</dbReference>
<dbReference type="EnsemblMetazoa" id="Aqu2.1.23682_001">
    <property type="protein sequence ID" value="Aqu2.1.23682_001"/>
    <property type="gene ID" value="Aqu2.1.23682"/>
</dbReference>
<accession>A0A1X7U6Y2</accession>
<proteinExistence type="predicted"/>
<dbReference type="AlphaFoldDB" id="A0A1X7U6Y2"/>
<dbReference type="OrthoDB" id="448455at2759"/>
<evidence type="ECO:0000256" key="1">
    <source>
        <dbReference type="SAM" id="MobiDB-lite"/>
    </source>
</evidence>